<dbReference type="InterPro" id="IPR002052">
    <property type="entry name" value="DNA_methylase_N6_adenine_CS"/>
</dbReference>
<dbReference type="GO" id="GO:0102559">
    <property type="term" value="F:peptide chain release factor N(5)-glutamine methyltransferase activity"/>
    <property type="evidence" value="ECO:0007669"/>
    <property type="project" value="UniProtKB-EC"/>
</dbReference>
<evidence type="ECO:0000256" key="4">
    <source>
        <dbReference type="ARBA" id="ARBA00022691"/>
    </source>
</evidence>
<evidence type="ECO:0000256" key="5">
    <source>
        <dbReference type="ARBA" id="ARBA00048391"/>
    </source>
</evidence>
<dbReference type="PROSITE" id="PS00092">
    <property type="entry name" value="N6_MTASE"/>
    <property type="match status" value="1"/>
</dbReference>
<protein>
    <recommendedName>
        <fullName evidence="1">peptide chain release factor N(5)-glutamine methyltransferase</fullName>
        <ecNumber evidence="1">2.1.1.297</ecNumber>
    </recommendedName>
</protein>
<keyword evidence="3 7" id="KW-0808">Transferase</keyword>
<dbReference type="GO" id="GO:0032259">
    <property type="term" value="P:methylation"/>
    <property type="evidence" value="ECO:0007669"/>
    <property type="project" value="UniProtKB-KW"/>
</dbReference>
<comment type="caution">
    <text evidence="7">The sequence shown here is derived from an EMBL/GenBank/DDBJ whole genome shotgun (WGS) entry which is preliminary data.</text>
</comment>
<reference evidence="7" key="1">
    <citation type="journal article" date="2020" name="mSystems">
        <title>Genome- and Community-Level Interaction Insights into Carbon Utilization and Element Cycling Functions of Hydrothermarchaeota in Hydrothermal Sediment.</title>
        <authorList>
            <person name="Zhou Z."/>
            <person name="Liu Y."/>
            <person name="Xu W."/>
            <person name="Pan J."/>
            <person name="Luo Z.H."/>
            <person name="Li M."/>
        </authorList>
    </citation>
    <scope>NUCLEOTIDE SEQUENCE [LARGE SCALE GENOMIC DNA]</scope>
    <source>
        <strain evidence="7">SpSt-780</strain>
    </source>
</reference>
<proteinExistence type="predicted"/>
<dbReference type="SUPFAM" id="SSF53335">
    <property type="entry name" value="S-adenosyl-L-methionine-dependent methyltransferases"/>
    <property type="match status" value="1"/>
</dbReference>
<dbReference type="AlphaFoldDB" id="A0A7C4U765"/>
<gene>
    <name evidence="7" type="primary">prmC</name>
    <name evidence="7" type="ORF">ENV67_01075</name>
</gene>
<dbReference type="InterPro" id="IPR019874">
    <property type="entry name" value="RF_methyltr_PrmC"/>
</dbReference>
<dbReference type="NCBIfam" id="TIGR03534">
    <property type="entry name" value="RF_mod_PrmC"/>
    <property type="match status" value="1"/>
</dbReference>
<keyword evidence="4" id="KW-0949">S-adenosyl-L-methionine</keyword>
<evidence type="ECO:0000256" key="3">
    <source>
        <dbReference type="ARBA" id="ARBA00022679"/>
    </source>
</evidence>
<name>A0A7C4U765_UNCW3</name>
<dbReference type="InterPro" id="IPR050320">
    <property type="entry name" value="N5-glutamine_MTase"/>
</dbReference>
<dbReference type="Pfam" id="PF05175">
    <property type="entry name" value="MTS"/>
    <property type="match status" value="1"/>
</dbReference>
<feature type="domain" description="Methyltransferase small" evidence="6">
    <location>
        <begin position="104"/>
        <end position="189"/>
    </location>
</feature>
<sequence>MRIEELFRKGREIIKDTDYNEYISILKEIYESLTGKSFHSLIMFEEIDDDIAWEILESIEMVKDGEPLQYITKSVKFMNLNLFVDRNVFIPRPETENLVEYAIENLKYMKNPFVCDLCTGSGAIAVSIAVLKKDAIVFATDISFDALKVAKENIKRYKLENRVFLIQGDIFKPFKEKKIFDAILSNPPYIPSNFIDKLPENVKKEPKLSLDGKEDGNYYIKKIIDEGIVFLKKKGFMIIEADNFDIDFKDKKYSFEILKDFTGKKRFIKCEVL</sequence>
<comment type="catalytic activity">
    <reaction evidence="5">
        <text>L-glutaminyl-[peptide chain release factor] + S-adenosyl-L-methionine = N(5)-methyl-L-glutaminyl-[peptide chain release factor] + S-adenosyl-L-homocysteine + H(+)</text>
        <dbReference type="Rhea" id="RHEA:42896"/>
        <dbReference type="Rhea" id="RHEA-COMP:10271"/>
        <dbReference type="Rhea" id="RHEA-COMP:10272"/>
        <dbReference type="ChEBI" id="CHEBI:15378"/>
        <dbReference type="ChEBI" id="CHEBI:30011"/>
        <dbReference type="ChEBI" id="CHEBI:57856"/>
        <dbReference type="ChEBI" id="CHEBI:59789"/>
        <dbReference type="ChEBI" id="CHEBI:61891"/>
        <dbReference type="EC" id="2.1.1.297"/>
    </reaction>
</comment>
<organism evidence="7">
    <name type="scientific">candidate division WOR-3 bacterium</name>
    <dbReference type="NCBI Taxonomy" id="2052148"/>
    <lineage>
        <taxon>Bacteria</taxon>
        <taxon>Bacteria division WOR-3</taxon>
    </lineage>
</organism>
<dbReference type="EC" id="2.1.1.297" evidence="1"/>
<evidence type="ECO:0000313" key="7">
    <source>
        <dbReference type="EMBL" id="HGW91119.1"/>
    </source>
</evidence>
<keyword evidence="2 7" id="KW-0489">Methyltransferase</keyword>
<dbReference type="PANTHER" id="PTHR18895:SF74">
    <property type="entry name" value="MTRF1L RELEASE FACTOR GLUTAMINE METHYLTRANSFERASE"/>
    <property type="match status" value="1"/>
</dbReference>
<accession>A0A7C4U765</accession>
<dbReference type="EMBL" id="DTHG01000013">
    <property type="protein sequence ID" value="HGW91119.1"/>
    <property type="molecule type" value="Genomic_DNA"/>
</dbReference>
<dbReference type="InterPro" id="IPR029063">
    <property type="entry name" value="SAM-dependent_MTases_sf"/>
</dbReference>
<dbReference type="GO" id="GO:0003676">
    <property type="term" value="F:nucleic acid binding"/>
    <property type="evidence" value="ECO:0007669"/>
    <property type="project" value="InterPro"/>
</dbReference>
<dbReference type="InterPro" id="IPR007848">
    <property type="entry name" value="Small_mtfrase_dom"/>
</dbReference>
<evidence type="ECO:0000256" key="2">
    <source>
        <dbReference type="ARBA" id="ARBA00022603"/>
    </source>
</evidence>
<evidence type="ECO:0000259" key="6">
    <source>
        <dbReference type="Pfam" id="PF05175"/>
    </source>
</evidence>
<dbReference type="PANTHER" id="PTHR18895">
    <property type="entry name" value="HEMK METHYLTRANSFERASE"/>
    <property type="match status" value="1"/>
</dbReference>
<dbReference type="CDD" id="cd02440">
    <property type="entry name" value="AdoMet_MTases"/>
    <property type="match status" value="1"/>
</dbReference>
<evidence type="ECO:0000256" key="1">
    <source>
        <dbReference type="ARBA" id="ARBA00012771"/>
    </source>
</evidence>
<dbReference type="NCBIfam" id="TIGR00536">
    <property type="entry name" value="hemK_fam"/>
    <property type="match status" value="1"/>
</dbReference>
<dbReference type="Gene3D" id="3.40.50.150">
    <property type="entry name" value="Vaccinia Virus protein VP39"/>
    <property type="match status" value="1"/>
</dbReference>
<dbReference type="InterPro" id="IPR004556">
    <property type="entry name" value="HemK-like"/>
</dbReference>